<accession>A0ABU8M9T4</accession>
<dbReference type="Proteomes" id="UP001369736">
    <property type="component" value="Unassembled WGS sequence"/>
</dbReference>
<feature type="compositionally biased region" description="Basic residues" evidence="1">
    <location>
        <begin position="49"/>
        <end position="60"/>
    </location>
</feature>
<name>A0ABU8M9T4_9PSEU</name>
<evidence type="ECO:0000313" key="2">
    <source>
        <dbReference type="EMBL" id="MEJ2863796.1"/>
    </source>
</evidence>
<evidence type="ECO:0000256" key="1">
    <source>
        <dbReference type="SAM" id="MobiDB-lite"/>
    </source>
</evidence>
<feature type="compositionally biased region" description="Basic and acidic residues" evidence="1">
    <location>
        <begin position="61"/>
        <end position="74"/>
    </location>
</feature>
<feature type="region of interest" description="Disordered" evidence="1">
    <location>
        <begin position="1"/>
        <end position="74"/>
    </location>
</feature>
<reference evidence="2 3" key="1">
    <citation type="submission" date="2024-03" db="EMBL/GenBank/DDBJ databases">
        <title>Actinomycetospora sp. OC33-EN07, a novel actinomycete isolated from wild orchid (Aerides multiflora).</title>
        <authorList>
            <person name="Suriyachadkun C."/>
        </authorList>
    </citation>
    <scope>NUCLEOTIDE SEQUENCE [LARGE SCALE GENOMIC DNA]</scope>
    <source>
        <strain evidence="2 3">OC33-EN07</strain>
    </source>
</reference>
<dbReference type="RefSeq" id="WP_337705157.1">
    <property type="nucleotide sequence ID" value="NZ_JBBEGM010000009.1"/>
</dbReference>
<comment type="caution">
    <text evidence="2">The sequence shown here is derived from an EMBL/GenBank/DDBJ whole genome shotgun (WGS) entry which is preliminary data.</text>
</comment>
<organism evidence="2 3">
    <name type="scientific">Actinomycetospora flava</name>
    <dbReference type="NCBI Taxonomy" id="3129232"/>
    <lineage>
        <taxon>Bacteria</taxon>
        <taxon>Bacillati</taxon>
        <taxon>Actinomycetota</taxon>
        <taxon>Actinomycetes</taxon>
        <taxon>Pseudonocardiales</taxon>
        <taxon>Pseudonocardiaceae</taxon>
        <taxon>Actinomycetospora</taxon>
    </lineage>
</organism>
<proteinExistence type="predicted"/>
<dbReference type="EMBL" id="JBBEGM010000009">
    <property type="protein sequence ID" value="MEJ2863796.1"/>
    <property type="molecule type" value="Genomic_DNA"/>
</dbReference>
<protein>
    <submittedName>
        <fullName evidence="2">Uncharacterized protein</fullName>
    </submittedName>
</protein>
<keyword evidence="3" id="KW-1185">Reference proteome</keyword>
<sequence length="74" mass="8413">MEHPGPDGAAEQDTDHSLDDEAARRSVERARHAAERARRAVEVAEEKQRRARRAVARRREHPTEIGARERPANP</sequence>
<gene>
    <name evidence="2" type="ORF">WCD58_21745</name>
</gene>
<feature type="compositionally biased region" description="Basic and acidic residues" evidence="1">
    <location>
        <begin position="13"/>
        <end position="48"/>
    </location>
</feature>
<evidence type="ECO:0000313" key="3">
    <source>
        <dbReference type="Proteomes" id="UP001369736"/>
    </source>
</evidence>